<feature type="compositionally biased region" description="Low complexity" evidence="1">
    <location>
        <begin position="224"/>
        <end position="239"/>
    </location>
</feature>
<feature type="compositionally biased region" description="Polar residues" evidence="1">
    <location>
        <begin position="500"/>
        <end position="526"/>
    </location>
</feature>
<dbReference type="Proteomes" id="UP001497744">
    <property type="component" value="Unassembled WGS sequence"/>
</dbReference>
<dbReference type="EMBL" id="BPLF01000004">
    <property type="protein sequence ID" value="GIX65065.1"/>
    <property type="molecule type" value="Genomic_DNA"/>
</dbReference>
<organism evidence="3 4">
    <name type="scientific">Babesia caballi</name>
    <dbReference type="NCBI Taxonomy" id="5871"/>
    <lineage>
        <taxon>Eukaryota</taxon>
        <taxon>Sar</taxon>
        <taxon>Alveolata</taxon>
        <taxon>Apicomplexa</taxon>
        <taxon>Aconoidasida</taxon>
        <taxon>Piroplasmida</taxon>
        <taxon>Babesiidae</taxon>
        <taxon>Babesia</taxon>
    </lineage>
</organism>
<dbReference type="RefSeq" id="XP_067717134.1">
    <property type="nucleotide sequence ID" value="XM_067861033.1"/>
</dbReference>
<dbReference type="GO" id="GO:0071818">
    <property type="term" value="C:BAT3 complex"/>
    <property type="evidence" value="ECO:0007669"/>
    <property type="project" value="TreeGrafter"/>
</dbReference>
<evidence type="ECO:0000256" key="1">
    <source>
        <dbReference type="SAM" id="MobiDB-lite"/>
    </source>
</evidence>
<feature type="domain" description="Ubiquitin-like" evidence="2">
    <location>
        <begin position="5"/>
        <end position="80"/>
    </location>
</feature>
<name>A0AAV4LYQ2_BABCB</name>
<accession>A0AAV4LYQ2</accession>
<feature type="region of interest" description="Disordered" evidence="1">
    <location>
        <begin position="119"/>
        <end position="166"/>
    </location>
</feature>
<dbReference type="AlphaFoldDB" id="A0AAV4LYQ2"/>
<gene>
    <name evidence="3" type="ORF">BcabD6B2_45000</name>
</gene>
<feature type="region of interest" description="Disordered" evidence="1">
    <location>
        <begin position="204"/>
        <end position="271"/>
    </location>
</feature>
<feature type="region of interest" description="Disordered" evidence="1">
    <location>
        <begin position="435"/>
        <end position="529"/>
    </location>
</feature>
<dbReference type="GO" id="GO:0031593">
    <property type="term" value="F:polyubiquitin modification-dependent protein binding"/>
    <property type="evidence" value="ECO:0007669"/>
    <property type="project" value="TreeGrafter"/>
</dbReference>
<dbReference type="Gene3D" id="3.10.20.90">
    <property type="entry name" value="Phosphatidylinositol 3-kinase Catalytic Subunit, Chain A, domain 1"/>
    <property type="match status" value="1"/>
</dbReference>
<dbReference type="PANTHER" id="PTHR15204:SF0">
    <property type="entry name" value="LARGE PROLINE-RICH PROTEIN BAG6"/>
    <property type="match status" value="1"/>
</dbReference>
<dbReference type="InterPro" id="IPR029071">
    <property type="entry name" value="Ubiquitin-like_domsf"/>
</dbReference>
<feature type="region of interest" description="Disordered" evidence="1">
    <location>
        <begin position="72"/>
        <end position="100"/>
    </location>
</feature>
<feature type="compositionally biased region" description="Low complexity" evidence="1">
    <location>
        <begin position="80"/>
        <end position="97"/>
    </location>
</feature>
<reference evidence="3 4" key="1">
    <citation type="submission" date="2021-06" db="EMBL/GenBank/DDBJ databases">
        <title>Genome sequence of Babesia caballi.</title>
        <authorList>
            <person name="Yamagishi J."/>
            <person name="Kidaka T."/>
            <person name="Ochi A."/>
        </authorList>
    </citation>
    <scope>NUCLEOTIDE SEQUENCE [LARGE SCALE GENOMIC DNA]</scope>
    <source>
        <strain evidence="3">USDA-D6B2</strain>
    </source>
</reference>
<dbReference type="InterPro" id="IPR000626">
    <property type="entry name" value="Ubiquitin-like_dom"/>
</dbReference>
<sequence>MPETLNVTFRLLSGQGVTLSVPDDMRISEVKALIAAECDVSAGNQRLIFKGQQLSDDSTLGHYDVASGSTVHVVGGAQSGSGTNQQQQQTQSTQSNTRPAFNFGEAMASSMNMLMREMMSPQGGNAGTTGPFSGSFTVPPTQGSSGSSNNGAQSGMPNFNWPGGAEGADRLIMQGMQFAQQLGQSNGDFGAVASRIFSGVMGGFMNPTGRPNENGPAAETAGNTAAPTPKQQPQPTTTPETHADRQNASSSRDSNKSTDQSTPSALSRARDSINRVCSLHGVSNTGVEKEAAGGVDGSSKAAQTVANDSLTANLKAILALTRTSSGVFLTDSQGLDTKLPWEFLQLLEKELHSFQGTDAHEKAMGDVDDFMRRYRDAQNRVTAVVNEMADWSKRSHQIDATRFSKLSAICSLQAALHSELALITAVLATNASQLDPASEGGKERNASSGAAQANSREHSGGTSALDATQRTAGGGSGSSPKSSSGAEPTASTVGKMRYDSATTASRPDSNTRVASSVPQQSSNTAASGVAFPAGGSHLGSMLSNLGRLAESAMKHMHQQPAASTVATSNTNDDVLPSSTWLRRQFNDYRNSPGFKARMDELAQKTKKLGTIYCTGVLPK</sequence>
<feature type="region of interest" description="Disordered" evidence="1">
    <location>
        <begin position="553"/>
        <end position="572"/>
    </location>
</feature>
<comment type="caution">
    <text evidence="3">The sequence shown here is derived from an EMBL/GenBank/DDBJ whole genome shotgun (WGS) entry which is preliminary data.</text>
</comment>
<dbReference type="GO" id="GO:0051787">
    <property type="term" value="F:misfolded protein binding"/>
    <property type="evidence" value="ECO:0007669"/>
    <property type="project" value="TreeGrafter"/>
</dbReference>
<dbReference type="SUPFAM" id="SSF54236">
    <property type="entry name" value="Ubiquitin-like"/>
    <property type="match status" value="1"/>
</dbReference>
<dbReference type="Pfam" id="PF00240">
    <property type="entry name" value="ubiquitin"/>
    <property type="match status" value="1"/>
</dbReference>
<protein>
    <submittedName>
        <fullName evidence="3">Ubiquitin family domain containing protein</fullName>
    </submittedName>
</protein>
<evidence type="ECO:0000313" key="3">
    <source>
        <dbReference type="EMBL" id="GIX65065.1"/>
    </source>
</evidence>
<evidence type="ECO:0000259" key="2">
    <source>
        <dbReference type="PROSITE" id="PS50053"/>
    </source>
</evidence>
<dbReference type="GO" id="GO:0036503">
    <property type="term" value="P:ERAD pathway"/>
    <property type="evidence" value="ECO:0007669"/>
    <property type="project" value="TreeGrafter"/>
</dbReference>
<feature type="compositionally biased region" description="Polar residues" evidence="1">
    <location>
        <begin position="246"/>
        <end position="265"/>
    </location>
</feature>
<proteinExistence type="predicted"/>
<keyword evidence="4" id="KW-1185">Reference proteome</keyword>
<dbReference type="GeneID" id="94196546"/>
<dbReference type="PROSITE" id="PS50053">
    <property type="entry name" value="UBIQUITIN_2"/>
    <property type="match status" value="1"/>
</dbReference>
<dbReference type="SMART" id="SM00213">
    <property type="entry name" value="UBQ"/>
    <property type="match status" value="1"/>
</dbReference>
<dbReference type="CDD" id="cd17039">
    <property type="entry name" value="Ubl_ubiquitin_like"/>
    <property type="match status" value="1"/>
</dbReference>
<feature type="compositionally biased region" description="Polar residues" evidence="1">
    <location>
        <begin position="446"/>
        <end position="471"/>
    </location>
</feature>
<feature type="compositionally biased region" description="Polar residues" evidence="1">
    <location>
        <begin position="128"/>
        <end position="141"/>
    </location>
</feature>
<dbReference type="PANTHER" id="PTHR15204">
    <property type="entry name" value="LARGE PROLINE-RICH PROTEIN BAG6"/>
    <property type="match status" value="1"/>
</dbReference>
<feature type="compositionally biased region" description="Low complexity" evidence="1">
    <location>
        <begin position="142"/>
        <end position="155"/>
    </location>
</feature>
<evidence type="ECO:0000313" key="4">
    <source>
        <dbReference type="Proteomes" id="UP001497744"/>
    </source>
</evidence>
<feature type="compositionally biased region" description="Polar residues" evidence="1">
    <location>
        <begin position="560"/>
        <end position="572"/>
    </location>
</feature>